<reference evidence="13 14" key="1">
    <citation type="submission" date="2016-02" db="EMBL/GenBank/DDBJ databases">
        <title>Species-wide whole genome sequencing reveals diversity, host range in Lonsdalea quercina.</title>
        <authorList>
            <person name="Li Y."/>
        </authorList>
    </citation>
    <scope>NUCLEOTIDE SEQUENCE [LARGE SCALE GENOMIC DNA]</scope>
    <source>
        <strain evidence="11 13">LMG 26264</strain>
        <strain evidence="12 14">LMG 26265</strain>
    </source>
</reference>
<dbReference type="GO" id="GO:0019897">
    <property type="term" value="C:extrinsic component of plasma membrane"/>
    <property type="evidence" value="ECO:0007669"/>
    <property type="project" value="UniProtKB-UniRule"/>
</dbReference>
<evidence type="ECO:0000256" key="6">
    <source>
        <dbReference type="ARBA" id="ARBA00023235"/>
    </source>
</evidence>
<dbReference type="Pfam" id="PF03989">
    <property type="entry name" value="DNA_gyraseA_C"/>
    <property type="match status" value="2"/>
</dbReference>
<dbReference type="FunFam" id="1.10.268.10:FF:000001">
    <property type="entry name" value="DNA gyrase subunit A"/>
    <property type="match status" value="1"/>
</dbReference>
<evidence type="ECO:0000313" key="12">
    <source>
        <dbReference type="EMBL" id="OSN10684.1"/>
    </source>
</evidence>
<comment type="catalytic activity">
    <reaction evidence="1 7 8">
        <text>ATP-dependent breakage, passage and rejoining of double-stranded DNA.</text>
        <dbReference type="EC" id="5.6.2.2"/>
    </reaction>
</comment>
<dbReference type="SUPFAM" id="SSF56719">
    <property type="entry name" value="Type II DNA topoisomerase"/>
    <property type="match status" value="1"/>
</dbReference>
<dbReference type="FunFam" id="3.30.1360.40:FF:000005">
    <property type="entry name" value="DNA topoisomerase 4 subunit A"/>
    <property type="match status" value="1"/>
</dbReference>
<dbReference type="Gene3D" id="3.30.1360.40">
    <property type="match status" value="1"/>
</dbReference>
<dbReference type="EMBL" id="LUTQ01000016">
    <property type="protein sequence ID" value="OSN10684.1"/>
    <property type="molecule type" value="Genomic_DNA"/>
</dbReference>
<feature type="site" description="Interaction with DNA" evidence="7">
    <location>
        <position position="79"/>
    </location>
</feature>
<dbReference type="Gene3D" id="1.10.268.10">
    <property type="entry name" value="Topoisomerase, domain 3"/>
    <property type="match status" value="1"/>
</dbReference>
<dbReference type="GO" id="GO:0005524">
    <property type="term" value="F:ATP binding"/>
    <property type="evidence" value="ECO:0007669"/>
    <property type="project" value="InterPro"/>
</dbReference>
<dbReference type="EC" id="5.6.2.2" evidence="7"/>
<dbReference type="GO" id="GO:0006265">
    <property type="term" value="P:DNA topological change"/>
    <property type="evidence" value="ECO:0007669"/>
    <property type="project" value="UniProtKB-UniRule"/>
</dbReference>
<evidence type="ECO:0000313" key="14">
    <source>
        <dbReference type="Proteomes" id="UP000194040"/>
    </source>
</evidence>
<dbReference type="GO" id="GO:0009330">
    <property type="term" value="C:DNA topoisomerase type II (double strand cut, ATP-hydrolyzing) complex"/>
    <property type="evidence" value="ECO:0007669"/>
    <property type="project" value="TreeGrafter"/>
</dbReference>
<dbReference type="GO" id="GO:0007059">
    <property type="term" value="P:chromosome segregation"/>
    <property type="evidence" value="ECO:0007669"/>
    <property type="project" value="UniProtKB-UniRule"/>
</dbReference>
<dbReference type="AlphaFoldDB" id="A0A1X3RWL2"/>
<dbReference type="NCBIfam" id="TIGR01062">
    <property type="entry name" value="parC_Gneg"/>
    <property type="match status" value="1"/>
</dbReference>
<comment type="function">
    <text evidence="7">Topoisomerase IV is essential for chromosome segregation. It relaxes supercoiled DNA. Performs the decatenation events required during the replication of a circular DNA molecule.</text>
</comment>
<dbReference type="InterPro" id="IPR013757">
    <property type="entry name" value="Topo_IIA_A_a_sf"/>
</dbReference>
<feature type="active site" description="O-(5'-phospho-DNA)-tyrosine intermediate" evidence="7 8">
    <location>
        <position position="124"/>
    </location>
</feature>
<keyword evidence="4 7" id="KW-0238">DNA-binding</keyword>
<sequence>MSELTHDGAERLALHTFTENAYLNYSMYVIMDRALPFIGDGLKPVQRRIVYAMSELGLNASAKFKKSARTVGDVLGKYHPHGDSACYEAMVLMAQPFSYRYPLVDGQGNWGAPDDPKSFAAMRYTESRLSKYAEVLLGELGQGTVDYTPNFDGTMQEPKMLPARLPNVLLNGTTGIAVGMATDIPPHNVREVAAATVALIDNPDATLDELLERVQGPDFPTEAEIITPREELRKMYRTGRGSVRMRAVWKKEEGSAVITALPHQVSGAKVLEQIASQMRAKKLPMLEDLRDESDHENPTRLVLVPRSNRIDLEMVMNHLFATTDLEKSYRINMNMIGLDSRPSVKGLREILTEWLVFRRATVRRRLNYRLEKVLKRLHILEGLLIAFLNIDEVIHIIRTEDEPKPVLMKQFSLSETQAEAILELKLRHLAKLEEMKIRGEQDDLAKERDQLQALLASERKLNTLLKKEIEADAKAYGDERRSPLHERGEAKAMNEHDLLPSEPVTIVLSEMGWVRSAKGHDIDPAGLSYRAGDTFRAAARGKSNQPVVFIDSTGRSYALDPSTLPSARGQGEPLTGKLTPPPGATVERVLMAADDQRLLLSSDAGYGFICTFSDLVARNRVGKGVLTLPNNAKVMPPLSVQSDDDLLLTITAAGRMLLFPVADLPQLSKGKGNKIVAIPAAQASSGEDKIGWLFIITSKSSVTLYVGKRKLTLRPEDLQKFRAERGRKGTLLPRGLQRVDRVEVVSPPAPEDKSGDA</sequence>
<evidence type="ECO:0000256" key="5">
    <source>
        <dbReference type="ARBA" id="ARBA00023136"/>
    </source>
</evidence>
<comment type="subunit">
    <text evidence="7">Heterotetramer composed of ParC and ParE.</text>
</comment>
<keyword evidence="14" id="KW-1185">Reference proteome</keyword>
<dbReference type="GO" id="GO:0005694">
    <property type="term" value="C:chromosome"/>
    <property type="evidence" value="ECO:0007669"/>
    <property type="project" value="InterPro"/>
</dbReference>
<dbReference type="InterPro" id="IPR006691">
    <property type="entry name" value="GyrA/parC_rep"/>
</dbReference>
<evidence type="ECO:0000256" key="3">
    <source>
        <dbReference type="ARBA" id="ARBA00023029"/>
    </source>
</evidence>
<dbReference type="InterPro" id="IPR035516">
    <property type="entry name" value="Gyrase/topoIV_suA_C"/>
</dbReference>
<evidence type="ECO:0000259" key="10">
    <source>
        <dbReference type="PROSITE" id="PS52040"/>
    </source>
</evidence>
<dbReference type="InterPro" id="IPR050220">
    <property type="entry name" value="Type_II_DNA_Topoisomerases"/>
</dbReference>
<evidence type="ECO:0000313" key="13">
    <source>
        <dbReference type="Proteomes" id="UP000194020"/>
    </source>
</evidence>
<feature type="site" description="Interaction with DNA" evidence="7">
    <location>
        <position position="81"/>
    </location>
</feature>
<evidence type="ECO:0000256" key="9">
    <source>
        <dbReference type="SAM" id="MobiDB-lite"/>
    </source>
</evidence>
<dbReference type="PANTHER" id="PTHR43493:SF1">
    <property type="entry name" value="DNA TOPOISOMERASE 4 SUBUNIT A"/>
    <property type="match status" value="1"/>
</dbReference>
<evidence type="ECO:0000256" key="4">
    <source>
        <dbReference type="ARBA" id="ARBA00023125"/>
    </source>
</evidence>
<organism evidence="11 13">
    <name type="scientific">Lonsdalea iberica</name>
    <dbReference type="NCBI Taxonomy" id="1082703"/>
    <lineage>
        <taxon>Bacteria</taxon>
        <taxon>Pseudomonadati</taxon>
        <taxon>Pseudomonadota</taxon>
        <taxon>Gammaproteobacteria</taxon>
        <taxon>Enterobacterales</taxon>
        <taxon>Pectobacteriaceae</taxon>
        <taxon>Lonsdalea</taxon>
    </lineage>
</organism>
<dbReference type="GO" id="GO:0003677">
    <property type="term" value="F:DNA binding"/>
    <property type="evidence" value="ECO:0007669"/>
    <property type="project" value="UniProtKB-UniRule"/>
</dbReference>
<feature type="site" description="Interaction with DNA" evidence="7">
    <location>
        <position position="43"/>
    </location>
</feature>
<dbReference type="Gene3D" id="3.90.199.10">
    <property type="entry name" value="Topoisomerase II, domain 5"/>
    <property type="match status" value="1"/>
</dbReference>
<feature type="region of interest" description="Disordered" evidence="9">
    <location>
        <begin position="562"/>
        <end position="581"/>
    </location>
</feature>
<dbReference type="CDD" id="cd00187">
    <property type="entry name" value="TOP4c"/>
    <property type="match status" value="1"/>
</dbReference>
<dbReference type="RefSeq" id="WP_094100792.1">
    <property type="nucleotide sequence ID" value="NZ_LUTP01000014.1"/>
</dbReference>
<dbReference type="GO" id="GO:0003918">
    <property type="term" value="F:DNA topoisomerase type II (double strand cut, ATP-hydrolyzing) activity"/>
    <property type="evidence" value="ECO:0007669"/>
    <property type="project" value="UniProtKB-UniRule"/>
</dbReference>
<keyword evidence="5 7" id="KW-0472">Membrane</keyword>
<dbReference type="InterPro" id="IPR013758">
    <property type="entry name" value="Topo_IIA_A/C_ab"/>
</dbReference>
<dbReference type="Proteomes" id="UP000194020">
    <property type="component" value="Unassembled WGS sequence"/>
</dbReference>
<dbReference type="PROSITE" id="PS52040">
    <property type="entry name" value="TOPO_IIA"/>
    <property type="match status" value="1"/>
</dbReference>
<accession>A0A1X3RWL2</accession>
<feature type="region of interest" description="Disordered" evidence="9">
    <location>
        <begin position="477"/>
        <end position="497"/>
    </location>
</feature>
<dbReference type="HAMAP" id="MF_00936">
    <property type="entry name" value="ParC_type1"/>
    <property type="match status" value="1"/>
</dbReference>
<feature type="site" description="Transition state stabilizer" evidence="7">
    <location>
        <position position="123"/>
    </location>
</feature>
<comment type="similarity">
    <text evidence="7">Belongs to the type II topoisomerase GyrA/ParC subunit family. ParC type 1 subfamily.</text>
</comment>
<dbReference type="GO" id="GO:0005737">
    <property type="term" value="C:cytoplasm"/>
    <property type="evidence" value="ECO:0007669"/>
    <property type="project" value="TreeGrafter"/>
</dbReference>
<dbReference type="SMART" id="SM00434">
    <property type="entry name" value="TOP4c"/>
    <property type="match status" value="1"/>
</dbReference>
<evidence type="ECO:0000256" key="7">
    <source>
        <dbReference type="HAMAP-Rule" id="MF_00936"/>
    </source>
</evidence>
<dbReference type="FunFam" id="2.120.10.90:FF:000003">
    <property type="entry name" value="DNA topoisomerase 4 subunit A"/>
    <property type="match status" value="1"/>
</dbReference>
<protein>
    <recommendedName>
        <fullName evidence="7">DNA topoisomerase 4 subunit A</fullName>
        <ecNumber evidence="7">5.6.2.2</ecNumber>
    </recommendedName>
    <alternativeName>
        <fullName evidence="7">Topoisomerase IV subunit A</fullName>
    </alternativeName>
</protein>
<dbReference type="Pfam" id="PF00521">
    <property type="entry name" value="DNA_topoisoIV"/>
    <property type="match status" value="1"/>
</dbReference>
<keyword evidence="2 7" id="KW-1003">Cell membrane</keyword>
<gene>
    <name evidence="7" type="primary">parC</name>
    <name evidence="11" type="ORF">AU511_07580</name>
    <name evidence="12" type="ORF">AU512_07210</name>
</gene>
<comment type="subcellular location">
    <subcellularLocation>
        <location evidence="7">Cell membrane</location>
        <topology evidence="7">Peripheral membrane protein</topology>
    </subcellularLocation>
</comment>
<dbReference type="InterPro" id="IPR013760">
    <property type="entry name" value="Topo_IIA-like_dom_sf"/>
</dbReference>
<dbReference type="EMBL" id="LUTP01000014">
    <property type="protein sequence ID" value="OSN06338.1"/>
    <property type="molecule type" value="Genomic_DNA"/>
</dbReference>
<name>A0A1X3RWL2_9GAMM</name>
<evidence type="ECO:0000256" key="8">
    <source>
        <dbReference type="PROSITE-ProRule" id="PRU01384"/>
    </source>
</evidence>
<dbReference type="OrthoDB" id="9806486at2"/>
<comment type="caution">
    <text evidence="11">The sequence shown here is derived from an EMBL/GenBank/DDBJ whole genome shotgun (WGS) entry which is preliminary data.</text>
</comment>
<evidence type="ECO:0000256" key="2">
    <source>
        <dbReference type="ARBA" id="ARBA00022475"/>
    </source>
</evidence>
<evidence type="ECO:0000313" key="11">
    <source>
        <dbReference type="EMBL" id="OSN06338.1"/>
    </source>
</evidence>
<feature type="domain" description="Topo IIA-type catalytic" evidence="10">
    <location>
        <begin position="35"/>
        <end position="498"/>
    </location>
</feature>
<evidence type="ECO:0000256" key="1">
    <source>
        <dbReference type="ARBA" id="ARBA00000185"/>
    </source>
</evidence>
<keyword evidence="3 7" id="KW-0799">Topoisomerase</keyword>
<dbReference type="Proteomes" id="UP000194040">
    <property type="component" value="Unassembled WGS sequence"/>
</dbReference>
<keyword evidence="6 7" id="KW-0413">Isomerase</keyword>
<dbReference type="PANTHER" id="PTHR43493">
    <property type="entry name" value="DNA GYRASE/TOPOISOMERASE SUBUNIT A"/>
    <property type="match status" value="1"/>
</dbReference>
<dbReference type="InterPro" id="IPR005742">
    <property type="entry name" value="TopoIV_A_Gneg"/>
</dbReference>
<dbReference type="Gene3D" id="2.120.10.90">
    <property type="entry name" value="DNA gyrase/topoisomerase IV, subunit A, C-terminal"/>
    <property type="match status" value="1"/>
</dbReference>
<proteinExistence type="inferred from homology"/>
<dbReference type="SUPFAM" id="SSF101904">
    <property type="entry name" value="GyrA/ParC C-terminal domain-like"/>
    <property type="match status" value="1"/>
</dbReference>
<dbReference type="NCBIfam" id="NF004044">
    <property type="entry name" value="PRK05561.1"/>
    <property type="match status" value="1"/>
</dbReference>
<dbReference type="InterPro" id="IPR002205">
    <property type="entry name" value="Topo_IIA_dom_A"/>
</dbReference>